<evidence type="ECO:0000313" key="1">
    <source>
        <dbReference type="EMBL" id="KAK2066667.1"/>
    </source>
</evidence>
<dbReference type="Proteomes" id="UP001217918">
    <property type="component" value="Unassembled WGS sequence"/>
</dbReference>
<name>A0AAD9HXQ6_9PEZI</name>
<reference evidence="1" key="1">
    <citation type="journal article" date="2023" name="Mol. Plant Microbe Interact.">
        <title>Elucidating the Obligate Nature and Biological Capacity of an Invasive Fungal Corn Pathogen.</title>
        <authorList>
            <person name="MacCready J.S."/>
            <person name="Roggenkamp E.M."/>
            <person name="Gdanetz K."/>
            <person name="Chilvers M.I."/>
        </authorList>
    </citation>
    <scope>NUCLEOTIDE SEQUENCE</scope>
    <source>
        <strain evidence="1">PM02</strain>
    </source>
</reference>
<keyword evidence="2" id="KW-1185">Reference proteome</keyword>
<sequence length="74" mass="8402">MEGQILRYTRDMSHHHILNKSTPGTKQWGSYMKLPFESVHLVTISITGLSKHSLIFEPHRQVGMIHVPPPTLSA</sequence>
<dbReference type="AlphaFoldDB" id="A0AAD9HXQ6"/>
<dbReference type="EMBL" id="JAQQPM010000001">
    <property type="protein sequence ID" value="KAK2066667.1"/>
    <property type="molecule type" value="Genomic_DNA"/>
</dbReference>
<accession>A0AAD9HXQ6</accession>
<gene>
    <name evidence="1" type="ORF">P8C59_000461</name>
</gene>
<protein>
    <submittedName>
        <fullName evidence="1">Uncharacterized protein</fullName>
    </submittedName>
</protein>
<proteinExistence type="predicted"/>
<organism evidence="1 2">
    <name type="scientific">Phyllachora maydis</name>
    <dbReference type="NCBI Taxonomy" id="1825666"/>
    <lineage>
        <taxon>Eukaryota</taxon>
        <taxon>Fungi</taxon>
        <taxon>Dikarya</taxon>
        <taxon>Ascomycota</taxon>
        <taxon>Pezizomycotina</taxon>
        <taxon>Sordariomycetes</taxon>
        <taxon>Sordariomycetidae</taxon>
        <taxon>Phyllachorales</taxon>
        <taxon>Phyllachoraceae</taxon>
        <taxon>Phyllachora</taxon>
    </lineage>
</organism>
<evidence type="ECO:0000313" key="2">
    <source>
        <dbReference type="Proteomes" id="UP001217918"/>
    </source>
</evidence>
<comment type="caution">
    <text evidence="1">The sequence shown here is derived from an EMBL/GenBank/DDBJ whole genome shotgun (WGS) entry which is preliminary data.</text>
</comment>